<protein>
    <submittedName>
        <fullName evidence="1">Uncharacterized protein</fullName>
    </submittedName>
</protein>
<evidence type="ECO:0000313" key="1">
    <source>
        <dbReference type="EMBL" id="MPN43630.1"/>
    </source>
</evidence>
<reference evidence="1" key="1">
    <citation type="submission" date="2019-08" db="EMBL/GenBank/DDBJ databases">
        <authorList>
            <person name="Kucharzyk K."/>
            <person name="Murdoch R.W."/>
            <person name="Higgins S."/>
            <person name="Loffler F."/>
        </authorList>
    </citation>
    <scope>NUCLEOTIDE SEQUENCE</scope>
</reference>
<accession>A0A645HXM1</accession>
<proteinExistence type="predicted"/>
<name>A0A645HXM1_9ZZZZ</name>
<dbReference type="AlphaFoldDB" id="A0A645HXM1"/>
<gene>
    <name evidence="1" type="ORF">SDC9_191190</name>
</gene>
<sequence length="57" mass="5612">MLGGIIPADLLLIPVLSLGFPPTLPEVAVVIAATVLLGPTTDMLPAVAAGIGSAVYT</sequence>
<comment type="caution">
    <text evidence="1">The sequence shown here is derived from an EMBL/GenBank/DDBJ whole genome shotgun (WGS) entry which is preliminary data.</text>
</comment>
<dbReference type="EMBL" id="VSSQ01102143">
    <property type="protein sequence ID" value="MPN43630.1"/>
    <property type="molecule type" value="Genomic_DNA"/>
</dbReference>
<organism evidence="1">
    <name type="scientific">bioreactor metagenome</name>
    <dbReference type="NCBI Taxonomy" id="1076179"/>
    <lineage>
        <taxon>unclassified sequences</taxon>
        <taxon>metagenomes</taxon>
        <taxon>ecological metagenomes</taxon>
    </lineage>
</organism>